<evidence type="ECO:0000259" key="1">
    <source>
        <dbReference type="PROSITE" id="PS50883"/>
    </source>
</evidence>
<dbReference type="EMBL" id="SOFP01000023">
    <property type="protein sequence ID" value="TFC18166.1"/>
    <property type="molecule type" value="Genomic_DNA"/>
</dbReference>
<sequence>MTDRERARDILTQLRETGIRIAVDDFGTGYSSLAYLRDLPIDELKLDRSFIFPMADDARAAALVSSIIDLAHSLGMSAVAEGVEDAVAYDELVRYGCEQAQGFHLSRPLPVAELDAWLVRRRAAVATG</sequence>
<dbReference type="Proteomes" id="UP000298412">
    <property type="component" value="Unassembled WGS sequence"/>
</dbReference>
<protein>
    <submittedName>
        <fullName evidence="2">EAL domain-containing protein</fullName>
    </submittedName>
</protein>
<dbReference type="OrthoDB" id="23692at2"/>
<proteinExistence type="predicted"/>
<organism evidence="2 3">
    <name type="scientific">Cryobacterium algoritolerans</name>
    <dbReference type="NCBI Taxonomy" id="1259184"/>
    <lineage>
        <taxon>Bacteria</taxon>
        <taxon>Bacillati</taxon>
        <taxon>Actinomycetota</taxon>
        <taxon>Actinomycetes</taxon>
        <taxon>Micrococcales</taxon>
        <taxon>Microbacteriaceae</taxon>
        <taxon>Cryobacterium</taxon>
    </lineage>
</organism>
<accession>A0A4V3IF95</accession>
<dbReference type="InterPro" id="IPR035919">
    <property type="entry name" value="EAL_sf"/>
</dbReference>
<reference evidence="2 3" key="1">
    <citation type="submission" date="2019-03" db="EMBL/GenBank/DDBJ databases">
        <title>Genomics of glacier-inhabiting Cryobacterium strains.</title>
        <authorList>
            <person name="Liu Q."/>
            <person name="Xin Y.-H."/>
        </authorList>
    </citation>
    <scope>NUCLEOTIDE SEQUENCE [LARGE SCALE GENOMIC DNA]</scope>
    <source>
        <strain evidence="2 3">MDT1-3</strain>
    </source>
</reference>
<keyword evidence="3" id="KW-1185">Reference proteome</keyword>
<dbReference type="RefSeq" id="WP_134565770.1">
    <property type="nucleotide sequence ID" value="NZ_SOFP01000023.1"/>
</dbReference>
<evidence type="ECO:0000313" key="2">
    <source>
        <dbReference type="EMBL" id="TFC18166.1"/>
    </source>
</evidence>
<name>A0A4V3IF95_9MICO</name>
<comment type="caution">
    <text evidence="2">The sequence shown here is derived from an EMBL/GenBank/DDBJ whole genome shotgun (WGS) entry which is preliminary data.</text>
</comment>
<dbReference type="CDD" id="cd01948">
    <property type="entry name" value="EAL"/>
    <property type="match status" value="1"/>
</dbReference>
<evidence type="ECO:0000313" key="3">
    <source>
        <dbReference type="Proteomes" id="UP000298412"/>
    </source>
</evidence>
<dbReference type="InterPro" id="IPR050706">
    <property type="entry name" value="Cyclic-di-GMP_PDE-like"/>
</dbReference>
<feature type="domain" description="EAL" evidence="1">
    <location>
        <begin position="1"/>
        <end position="122"/>
    </location>
</feature>
<gene>
    <name evidence="2" type="ORF">E3O19_04955</name>
</gene>
<dbReference type="SUPFAM" id="SSF141868">
    <property type="entry name" value="EAL domain-like"/>
    <property type="match status" value="1"/>
</dbReference>
<dbReference type="PANTHER" id="PTHR33121">
    <property type="entry name" value="CYCLIC DI-GMP PHOSPHODIESTERASE PDEF"/>
    <property type="match status" value="1"/>
</dbReference>
<dbReference type="InterPro" id="IPR001633">
    <property type="entry name" value="EAL_dom"/>
</dbReference>
<dbReference type="GO" id="GO:0071111">
    <property type="term" value="F:cyclic-guanylate-specific phosphodiesterase activity"/>
    <property type="evidence" value="ECO:0007669"/>
    <property type="project" value="InterPro"/>
</dbReference>
<dbReference type="SMART" id="SM00052">
    <property type="entry name" value="EAL"/>
    <property type="match status" value="1"/>
</dbReference>
<dbReference type="PROSITE" id="PS50883">
    <property type="entry name" value="EAL"/>
    <property type="match status" value="1"/>
</dbReference>
<dbReference type="Pfam" id="PF00563">
    <property type="entry name" value="EAL"/>
    <property type="match status" value="1"/>
</dbReference>
<dbReference type="AlphaFoldDB" id="A0A4V3IF95"/>
<dbReference type="Gene3D" id="3.20.20.450">
    <property type="entry name" value="EAL domain"/>
    <property type="match status" value="1"/>
</dbReference>
<dbReference type="PANTHER" id="PTHR33121:SF70">
    <property type="entry name" value="SIGNALING PROTEIN YKOW"/>
    <property type="match status" value="1"/>
</dbReference>